<reference evidence="1 2" key="1">
    <citation type="submission" date="2015-03" db="EMBL/GenBank/DDBJ databases">
        <title>Genome sequence of Variovorax paradoxus TBEA6.</title>
        <authorList>
            <person name="Poehlein A."/>
            <person name="Schuldes J."/>
            <person name="Wuebbeler J.H."/>
            <person name="Hiessl S."/>
            <person name="Steinbuechel A."/>
            <person name="Daniel R."/>
        </authorList>
    </citation>
    <scope>NUCLEOTIDE SEQUENCE [LARGE SCALE GENOMIC DNA]</scope>
    <source>
        <strain evidence="1 2">TBEA6</strain>
    </source>
</reference>
<sequence length="80" mass="9198">MYSYEQCFELAKVLGLEAANLHLNGHKAVQSTVEEQQVERIVLPDQISLSTPKSLSPCCTAFTSCTRLRAAKRRRNWRMW</sequence>
<proteinExistence type="predicted"/>
<evidence type="ECO:0000313" key="1">
    <source>
        <dbReference type="EMBL" id="KLN53524.1"/>
    </source>
</evidence>
<keyword evidence="2" id="KW-1185">Reference proteome</keyword>
<dbReference type="AlphaFoldDB" id="A0A0H2LTK9"/>
<comment type="caution">
    <text evidence="1">The sequence shown here is derived from an EMBL/GenBank/DDBJ whole genome shotgun (WGS) entry which is preliminary data.</text>
</comment>
<organism evidence="1 2">
    <name type="scientific">Variovorax paradoxus</name>
    <dbReference type="NCBI Taxonomy" id="34073"/>
    <lineage>
        <taxon>Bacteria</taxon>
        <taxon>Pseudomonadati</taxon>
        <taxon>Pseudomonadota</taxon>
        <taxon>Betaproteobacteria</taxon>
        <taxon>Burkholderiales</taxon>
        <taxon>Comamonadaceae</taxon>
        <taxon>Variovorax</taxon>
    </lineage>
</organism>
<dbReference type="EMBL" id="JZWI01000033">
    <property type="protein sequence ID" value="KLN53524.1"/>
    <property type="molecule type" value="Genomic_DNA"/>
</dbReference>
<dbReference type="Proteomes" id="UP000035170">
    <property type="component" value="Unassembled WGS sequence"/>
</dbReference>
<gene>
    <name evidence="1" type="ORF">VPARA_53630</name>
</gene>
<evidence type="ECO:0000313" key="2">
    <source>
        <dbReference type="Proteomes" id="UP000035170"/>
    </source>
</evidence>
<accession>A0A0H2LTK9</accession>
<name>A0A0H2LTK9_VARPD</name>
<protein>
    <submittedName>
        <fullName evidence="1">Uncharacterized protein</fullName>
    </submittedName>
</protein>